<reference evidence="3" key="1">
    <citation type="submission" date="2022-01" db="EMBL/GenBank/DDBJ databases">
        <authorList>
            <person name="King R."/>
        </authorList>
    </citation>
    <scope>NUCLEOTIDE SEQUENCE</scope>
</reference>
<dbReference type="AlphaFoldDB" id="A0A9N9QSC8"/>
<evidence type="ECO:0000259" key="2">
    <source>
        <dbReference type="Pfam" id="PF25273"/>
    </source>
</evidence>
<evidence type="ECO:0000313" key="4">
    <source>
        <dbReference type="Proteomes" id="UP001152799"/>
    </source>
</evidence>
<keyword evidence="4" id="KW-1185">Reference proteome</keyword>
<feature type="region of interest" description="Disordered" evidence="1">
    <location>
        <begin position="349"/>
        <end position="374"/>
    </location>
</feature>
<feature type="compositionally biased region" description="Basic and acidic residues" evidence="1">
    <location>
        <begin position="363"/>
        <end position="374"/>
    </location>
</feature>
<sequence length="945" mass="108286">MSSNYDSPKSEEAISEQEEAFLNFLRVATEPFTRVLEAWEATFKQRKKIYLNVSLVKLSNDFPYLKLNNGIELIRTMTMSDRTKKIMALALGGRGKSENEFKDSDTNRTKNNSELALGGEEESANQLMESDTNGTKNNIELGGQEESAKKFIESDTIGTKNNIELALGGQEESANKLIESDTNGTKNNIELGGQEESAKKFIESDTIGTKNNIELGGQEESAKKFIESDTIGTKNNIELALGGQEESANKFIEKNQSGIIFEPSSHNNVPTVPVNEVTNKLQPVNNIFEEPGVRSSSESSTDGSEFIPEEEMNAINSDTSLESETNTEESDKNEETVIDECRTYGIRKRKKVNKRQTQKVKRNRGEKYVTSKGLEKKERQVKSHTCLIGKCPNKCRDFDEETRASLFKTFWALPYQGQRDFIASNITVREVKRRRVGNAESRKDFTRGYYLLLLNERVKVCRKFFMNTLDVTDKLLRYTELHRNEIVSMSQVQVDRRGRHPPKNKTAANVRTDVINFIKMLPAVPSHYCRKQSTRKYLPSELKNVTNLHRLYKTYQEKENKTFVSLAVFKKNFHDEFNMTFHVPRKDKSVLCEQFNRLIGPHSEDETEKFTGHILEKEQMKIKFLEDQGLSNSKENNNCLLCTSFDLQKVLGTPHVDNFLIGFTSRYAVYNLTFYESGTRNVECFLWEESQGKKGANEVCSIVIKYLESVDARGGITEILLYCDNCSGQNKNYQMMSALNWFLKKSINVKKIVLNVLLPGHSYMPVDSVHGTIENSIRNKVVWAPSEWSTIIRNARVKYTPYKVHTLNYKDFLDWKTLQMKTFTNNLRKEDGSTIKLRDVRLIMFEKEDPNYIHVSTSSFRNEMSKIAIKKETRTSVNHNITIGKAYNARLPIATEKYQGLKNLCTKNVIPIEYQHQYLTLPTKPTVPHCLMETDEEDEVLGDKE</sequence>
<organism evidence="3 4">
    <name type="scientific">Ceutorhynchus assimilis</name>
    <name type="common">cabbage seed weevil</name>
    <dbReference type="NCBI Taxonomy" id="467358"/>
    <lineage>
        <taxon>Eukaryota</taxon>
        <taxon>Metazoa</taxon>
        <taxon>Ecdysozoa</taxon>
        <taxon>Arthropoda</taxon>
        <taxon>Hexapoda</taxon>
        <taxon>Insecta</taxon>
        <taxon>Pterygota</taxon>
        <taxon>Neoptera</taxon>
        <taxon>Endopterygota</taxon>
        <taxon>Coleoptera</taxon>
        <taxon>Polyphaga</taxon>
        <taxon>Cucujiformia</taxon>
        <taxon>Curculionidae</taxon>
        <taxon>Ceutorhynchinae</taxon>
        <taxon>Ceutorhynchus</taxon>
    </lineage>
</organism>
<feature type="domain" description="DUF7869" evidence="2">
    <location>
        <begin position="678"/>
        <end position="824"/>
    </location>
</feature>
<feature type="region of interest" description="Disordered" evidence="1">
    <location>
        <begin position="288"/>
        <end position="336"/>
    </location>
</feature>
<evidence type="ECO:0000256" key="1">
    <source>
        <dbReference type="SAM" id="MobiDB-lite"/>
    </source>
</evidence>
<dbReference type="EMBL" id="OU892285">
    <property type="protein sequence ID" value="CAG9773458.1"/>
    <property type="molecule type" value="Genomic_DNA"/>
</dbReference>
<evidence type="ECO:0000313" key="3">
    <source>
        <dbReference type="EMBL" id="CAG9773458.1"/>
    </source>
</evidence>
<gene>
    <name evidence="3" type="ORF">CEUTPL_LOCUS13849</name>
</gene>
<dbReference type="InterPro" id="IPR057191">
    <property type="entry name" value="DUF7869"/>
</dbReference>
<accession>A0A9N9QSC8</accession>
<dbReference type="OrthoDB" id="6773632at2759"/>
<proteinExistence type="predicted"/>
<protein>
    <recommendedName>
        <fullName evidence="2">DUF7869 domain-containing protein</fullName>
    </recommendedName>
</protein>
<feature type="compositionally biased region" description="Basic residues" evidence="1">
    <location>
        <begin position="349"/>
        <end position="362"/>
    </location>
</feature>
<name>A0A9N9QSC8_9CUCU</name>
<feature type="compositionally biased region" description="Polar residues" evidence="1">
    <location>
        <begin position="124"/>
        <end position="138"/>
    </location>
</feature>
<feature type="compositionally biased region" description="Basic and acidic residues" evidence="1">
    <location>
        <begin position="96"/>
        <end position="108"/>
    </location>
</feature>
<dbReference type="PANTHER" id="PTHR10773">
    <property type="entry name" value="DNA-DIRECTED RNA POLYMERASES I, II, AND III SUBUNIT RPABC2"/>
    <property type="match status" value="1"/>
</dbReference>
<dbReference type="Proteomes" id="UP001152799">
    <property type="component" value="Chromosome 9"/>
</dbReference>
<feature type="region of interest" description="Disordered" evidence="1">
    <location>
        <begin position="96"/>
        <end position="140"/>
    </location>
</feature>
<dbReference type="PANTHER" id="PTHR10773:SF19">
    <property type="match status" value="1"/>
</dbReference>
<dbReference type="Pfam" id="PF25273">
    <property type="entry name" value="DUF7869"/>
    <property type="match status" value="1"/>
</dbReference>